<protein>
    <submittedName>
        <fullName evidence="1">Uncharacterized protein</fullName>
    </submittedName>
</protein>
<accession>A0A109IJY6</accession>
<dbReference type="SUPFAM" id="SSF56059">
    <property type="entry name" value="Glutathione synthetase ATP-binding domain-like"/>
    <property type="match status" value="1"/>
</dbReference>
<organism evidence="1 2">
    <name type="scientific">Micromonospora rifamycinica</name>
    <dbReference type="NCBI Taxonomy" id="291594"/>
    <lineage>
        <taxon>Bacteria</taxon>
        <taxon>Bacillati</taxon>
        <taxon>Actinomycetota</taxon>
        <taxon>Actinomycetes</taxon>
        <taxon>Micromonosporales</taxon>
        <taxon>Micromonosporaceae</taxon>
        <taxon>Micromonospora</taxon>
    </lineage>
</organism>
<evidence type="ECO:0000313" key="1">
    <source>
        <dbReference type="EMBL" id="SCG49039.1"/>
    </source>
</evidence>
<dbReference type="RefSeq" id="WP_067308943.1">
    <property type="nucleotide sequence ID" value="NZ_LRMV01000071.1"/>
</dbReference>
<dbReference type="EMBL" id="LT607752">
    <property type="protein sequence ID" value="SCG49039.1"/>
    <property type="molecule type" value="Genomic_DNA"/>
</dbReference>
<dbReference type="Proteomes" id="UP000198226">
    <property type="component" value="Chromosome I"/>
</dbReference>
<proteinExistence type="predicted"/>
<dbReference type="OrthoDB" id="5486793at2"/>
<name>A0A109IJY6_9ACTN</name>
<evidence type="ECO:0000313" key="2">
    <source>
        <dbReference type="Proteomes" id="UP000198226"/>
    </source>
</evidence>
<dbReference type="AlphaFoldDB" id="A0A109IJY6"/>
<gene>
    <name evidence="1" type="ORF">GA0070623_1652</name>
</gene>
<keyword evidence="2" id="KW-1185">Reference proteome</keyword>
<sequence>MTTSGPSSARVAGILAEHLRDIPMGGFPIAAEPVVMPSAEYRELLAVTRRLVELSQQTVLRLAPDLAGRMAALRVDPAGYQRANPDEAFELRHAGDVVRADVVIGGDGPRFVELNVGAGIGGMVQFEQQRRAWQRVRSAAGLPPLVGEDIFALFAALLRRTCAELGLPPGALLIGTLADPGKRGRVNDMQVQLLGEHGLPARFARLSHLLDEIRPTDLLGVVQFCEDEAEQLGWDATPLLTAVKSGMHATPSQTSRLVDSKKVLAWLSEGLPWMSGQDRELVRRFVPWSRVLGERRVRWRGSAYELPRLLVERQEDFVLKGAAGLSSLEVFFGANTAPERWAELVRTGTESEYYVAQELVTPVRHPVRVMLDESGRTDEVLANPVISPFCVGGVPTGCLMRFDTATGPGAVTVKSGAMLGCLLGAVDR</sequence>
<reference evidence="2" key="1">
    <citation type="submission" date="2016-06" db="EMBL/GenBank/DDBJ databases">
        <authorList>
            <person name="Varghese N."/>
            <person name="Submissions Spin"/>
        </authorList>
    </citation>
    <scope>NUCLEOTIDE SEQUENCE [LARGE SCALE GENOMIC DNA]</scope>
    <source>
        <strain evidence="2">DSM 44983</strain>
    </source>
</reference>